<evidence type="ECO:0000313" key="1">
    <source>
        <dbReference type="EMBL" id="KAF6296179.1"/>
    </source>
</evidence>
<gene>
    <name evidence="1" type="ORF">mMyoMyo1_009245</name>
</gene>
<organism evidence="1 2">
    <name type="scientific">Myotis myotis</name>
    <name type="common">Greater mouse-eared bat</name>
    <name type="synonym">Vespertilio myotis</name>
    <dbReference type="NCBI Taxonomy" id="51298"/>
    <lineage>
        <taxon>Eukaryota</taxon>
        <taxon>Metazoa</taxon>
        <taxon>Chordata</taxon>
        <taxon>Craniata</taxon>
        <taxon>Vertebrata</taxon>
        <taxon>Euteleostomi</taxon>
        <taxon>Mammalia</taxon>
        <taxon>Eutheria</taxon>
        <taxon>Laurasiatheria</taxon>
        <taxon>Chiroptera</taxon>
        <taxon>Yangochiroptera</taxon>
        <taxon>Vespertilionidae</taxon>
        <taxon>Myotis</taxon>
    </lineage>
</organism>
<sequence length="131" mass="14465">MSQNCSAADVMPSWDCVYVRAFTAQHRKPSLSKALSPLRARVAAVLRALSFPLPPRGFPLMSLLLHSGPKGQHPLSLHCALLPVITSQQAARERVGGSQWRCQMLGSPQKRGGPVESHLSHFQLCIKWKFL</sequence>
<name>A0A7J7T641_MYOMY</name>
<proteinExistence type="predicted"/>
<keyword evidence="2" id="KW-1185">Reference proteome</keyword>
<comment type="caution">
    <text evidence="1">The sequence shown here is derived from an EMBL/GenBank/DDBJ whole genome shotgun (WGS) entry which is preliminary data.</text>
</comment>
<evidence type="ECO:0000313" key="2">
    <source>
        <dbReference type="Proteomes" id="UP000527355"/>
    </source>
</evidence>
<reference evidence="1 2" key="1">
    <citation type="journal article" date="2020" name="Nature">
        <title>Six reference-quality genomes reveal evolution of bat adaptations.</title>
        <authorList>
            <person name="Jebb D."/>
            <person name="Huang Z."/>
            <person name="Pippel M."/>
            <person name="Hughes G.M."/>
            <person name="Lavrichenko K."/>
            <person name="Devanna P."/>
            <person name="Winkler S."/>
            <person name="Jermiin L.S."/>
            <person name="Skirmuntt E.C."/>
            <person name="Katzourakis A."/>
            <person name="Burkitt-Gray L."/>
            <person name="Ray D.A."/>
            <person name="Sullivan K.A.M."/>
            <person name="Roscito J.G."/>
            <person name="Kirilenko B.M."/>
            <person name="Davalos L.M."/>
            <person name="Corthals A.P."/>
            <person name="Power M.L."/>
            <person name="Jones G."/>
            <person name="Ransome R.D."/>
            <person name="Dechmann D.K.N."/>
            <person name="Locatelli A.G."/>
            <person name="Puechmaille S.J."/>
            <person name="Fedrigo O."/>
            <person name="Jarvis E.D."/>
            <person name="Hiller M."/>
            <person name="Vernes S.C."/>
            <person name="Myers E.W."/>
            <person name="Teeling E.C."/>
        </authorList>
    </citation>
    <scope>NUCLEOTIDE SEQUENCE [LARGE SCALE GENOMIC DNA]</scope>
    <source>
        <strain evidence="1">MMyoMyo1</strain>
        <tissue evidence="1">Flight muscle</tissue>
    </source>
</reference>
<protein>
    <submittedName>
        <fullName evidence="1">Uncharacterized protein</fullName>
    </submittedName>
</protein>
<accession>A0A7J7T641</accession>
<dbReference type="EMBL" id="JABWUV010000017">
    <property type="protein sequence ID" value="KAF6296179.1"/>
    <property type="molecule type" value="Genomic_DNA"/>
</dbReference>
<dbReference type="Proteomes" id="UP000527355">
    <property type="component" value="Unassembled WGS sequence"/>
</dbReference>
<dbReference type="AlphaFoldDB" id="A0A7J7T641"/>